<dbReference type="Proteomes" id="UP001176468">
    <property type="component" value="Unassembled WGS sequence"/>
</dbReference>
<keyword evidence="2" id="KW-0540">Nuclease</keyword>
<dbReference type="InterPro" id="IPR012296">
    <property type="entry name" value="Nuclease_put_TT1808"/>
</dbReference>
<accession>A0ABT9A3I7</accession>
<dbReference type="SUPFAM" id="SSF52980">
    <property type="entry name" value="Restriction endonuclease-like"/>
    <property type="match status" value="1"/>
</dbReference>
<dbReference type="PANTHER" id="PTHR35400:SF3">
    <property type="entry name" value="SLL1072 PROTEIN"/>
    <property type="match status" value="1"/>
</dbReference>
<dbReference type="CDD" id="cd06260">
    <property type="entry name" value="DUF820-like"/>
    <property type="match status" value="1"/>
</dbReference>
<protein>
    <submittedName>
        <fullName evidence="2">Uma2 family endonuclease</fullName>
    </submittedName>
</protein>
<reference evidence="2" key="1">
    <citation type="submission" date="2023-07" db="EMBL/GenBank/DDBJ databases">
        <authorList>
            <person name="Kim M.K."/>
        </authorList>
    </citation>
    <scope>NUCLEOTIDE SEQUENCE</scope>
    <source>
        <strain evidence="2">CA1-15</strain>
    </source>
</reference>
<comment type="caution">
    <text evidence="2">The sequence shown here is derived from an EMBL/GenBank/DDBJ whole genome shotgun (WGS) entry which is preliminary data.</text>
</comment>
<keyword evidence="3" id="KW-1185">Reference proteome</keyword>
<feature type="domain" description="Putative restriction endonuclease" evidence="1">
    <location>
        <begin position="73"/>
        <end position="228"/>
    </location>
</feature>
<sequence>MNVQGTIAYREPVRLTVDAFLLLSTRGCLSAFSKSELLDGEIFGVPVDSKSDGSVPVKLRIQAYRLLAEADLLGSEDRSELVDGDIFLMSPQHRPHGFVKDEIAYRLRRALENAGNSLHVATEQSVEIPPHSEPQPDLILTSEPRGAGAIPVASVALLAEISANTLDFDLVDKALVYARAGVPEYWVVDVAGRCVHQMWDPKYGSYLQKRVLGFGEVLVAITIAGLDISTADL</sequence>
<dbReference type="InterPro" id="IPR011335">
    <property type="entry name" value="Restrct_endonuc-II-like"/>
</dbReference>
<dbReference type="GO" id="GO:0004519">
    <property type="term" value="F:endonuclease activity"/>
    <property type="evidence" value="ECO:0007669"/>
    <property type="project" value="UniProtKB-KW"/>
</dbReference>
<dbReference type="Gene3D" id="3.90.1570.10">
    <property type="entry name" value="tt1808, chain A"/>
    <property type="match status" value="1"/>
</dbReference>
<dbReference type="PANTHER" id="PTHR35400">
    <property type="entry name" value="SLR1083 PROTEIN"/>
    <property type="match status" value="1"/>
</dbReference>
<dbReference type="InterPro" id="IPR008538">
    <property type="entry name" value="Uma2"/>
</dbReference>
<proteinExistence type="predicted"/>
<keyword evidence="2" id="KW-0255">Endonuclease</keyword>
<dbReference type="EMBL" id="JAUQSZ010000015">
    <property type="protein sequence ID" value="MDO7844375.1"/>
    <property type="molecule type" value="Genomic_DNA"/>
</dbReference>
<organism evidence="2 3">
    <name type="scientific">Sphingomonas immobilis</name>
    <dbReference type="NCBI Taxonomy" id="3063997"/>
    <lineage>
        <taxon>Bacteria</taxon>
        <taxon>Pseudomonadati</taxon>
        <taxon>Pseudomonadota</taxon>
        <taxon>Alphaproteobacteria</taxon>
        <taxon>Sphingomonadales</taxon>
        <taxon>Sphingomonadaceae</taxon>
        <taxon>Sphingomonas</taxon>
    </lineage>
</organism>
<dbReference type="Pfam" id="PF05685">
    <property type="entry name" value="Uma2"/>
    <property type="match status" value="1"/>
</dbReference>
<keyword evidence="2" id="KW-0378">Hydrolase</keyword>
<evidence type="ECO:0000259" key="1">
    <source>
        <dbReference type="Pfam" id="PF05685"/>
    </source>
</evidence>
<name>A0ABT9A3I7_9SPHN</name>
<evidence type="ECO:0000313" key="2">
    <source>
        <dbReference type="EMBL" id="MDO7844375.1"/>
    </source>
</evidence>
<gene>
    <name evidence="2" type="ORF">Q5H94_18750</name>
</gene>
<evidence type="ECO:0000313" key="3">
    <source>
        <dbReference type="Proteomes" id="UP001176468"/>
    </source>
</evidence>